<gene>
    <name evidence="2" type="ORF">AGOR_G00038500</name>
</gene>
<comment type="caution">
    <text evidence="2">The sequence shown here is derived from an EMBL/GenBank/DDBJ whole genome shotgun (WGS) entry which is preliminary data.</text>
</comment>
<protein>
    <submittedName>
        <fullName evidence="2">Uncharacterized protein</fullName>
    </submittedName>
</protein>
<sequence length="332" mass="36869">MRPHGATICYGRVEVQHCEPDEITQMVQREFWDLSKEHSTLARDPEVRKEFTRHGDNPDEPKQGDTSAEERQQRSAGKLQKKVPGYGQIGNRDTWPHASDDFPPLPCPAQPWKVGISRDLNADGLHVEFHQFGAAEDRTRRPAGLRDLVKRHPFLERATRPENMVTGAASCGNTHPKHNTVLAEPQACAAPGMPSGEHCRTQPIRPPPGFQAHQHLFPQLFPTPQMAVQPRLSPLQMPTGPPVSQMKFTHEGPSQILFYLSPGQPSLPYVLPGNVLDPSCLPVGGPLWPSATLCRDNLPDNVSPNSFSRRFLTNTVTASSGLQRLDAAFRKH</sequence>
<evidence type="ECO:0000313" key="3">
    <source>
        <dbReference type="Proteomes" id="UP000829720"/>
    </source>
</evidence>
<dbReference type="EMBL" id="JAERUA010000003">
    <property type="protein sequence ID" value="KAI1901837.1"/>
    <property type="molecule type" value="Genomic_DNA"/>
</dbReference>
<keyword evidence="3" id="KW-1185">Reference proteome</keyword>
<organism evidence="2 3">
    <name type="scientific">Albula goreensis</name>
    <dbReference type="NCBI Taxonomy" id="1534307"/>
    <lineage>
        <taxon>Eukaryota</taxon>
        <taxon>Metazoa</taxon>
        <taxon>Chordata</taxon>
        <taxon>Craniata</taxon>
        <taxon>Vertebrata</taxon>
        <taxon>Euteleostomi</taxon>
        <taxon>Actinopterygii</taxon>
        <taxon>Neopterygii</taxon>
        <taxon>Teleostei</taxon>
        <taxon>Albuliformes</taxon>
        <taxon>Albulidae</taxon>
        <taxon>Albula</taxon>
    </lineage>
</organism>
<feature type="compositionally biased region" description="Basic and acidic residues" evidence="1">
    <location>
        <begin position="43"/>
        <end position="73"/>
    </location>
</feature>
<feature type="region of interest" description="Disordered" evidence="1">
    <location>
        <begin position="43"/>
        <end position="104"/>
    </location>
</feature>
<dbReference type="AlphaFoldDB" id="A0A8T3E2I0"/>
<evidence type="ECO:0000313" key="2">
    <source>
        <dbReference type="EMBL" id="KAI1901837.1"/>
    </source>
</evidence>
<name>A0A8T3E2I0_9TELE</name>
<dbReference type="Proteomes" id="UP000829720">
    <property type="component" value="Unassembled WGS sequence"/>
</dbReference>
<reference evidence="2" key="1">
    <citation type="submission" date="2021-01" db="EMBL/GenBank/DDBJ databases">
        <authorList>
            <person name="Zahm M."/>
            <person name="Roques C."/>
            <person name="Cabau C."/>
            <person name="Klopp C."/>
            <person name="Donnadieu C."/>
            <person name="Jouanno E."/>
            <person name="Lampietro C."/>
            <person name="Louis A."/>
            <person name="Herpin A."/>
            <person name="Echchiki A."/>
            <person name="Berthelot C."/>
            <person name="Parey E."/>
            <person name="Roest-Crollius H."/>
            <person name="Braasch I."/>
            <person name="Postlethwait J."/>
            <person name="Bobe J."/>
            <person name="Montfort J."/>
            <person name="Bouchez O."/>
            <person name="Begum T."/>
            <person name="Mejri S."/>
            <person name="Adams A."/>
            <person name="Chen W.-J."/>
            <person name="Guiguen Y."/>
        </authorList>
    </citation>
    <scope>NUCLEOTIDE SEQUENCE</scope>
    <source>
        <tissue evidence="2">Blood</tissue>
    </source>
</reference>
<dbReference type="OrthoDB" id="8962322at2759"/>
<proteinExistence type="predicted"/>
<accession>A0A8T3E2I0</accession>
<evidence type="ECO:0000256" key="1">
    <source>
        <dbReference type="SAM" id="MobiDB-lite"/>
    </source>
</evidence>